<keyword evidence="1" id="KW-0863">Zinc-finger</keyword>
<feature type="compositionally biased region" description="Polar residues" evidence="2">
    <location>
        <begin position="107"/>
        <end position="117"/>
    </location>
</feature>
<proteinExistence type="predicted"/>
<dbReference type="GO" id="GO:0016787">
    <property type="term" value="F:hydrolase activity"/>
    <property type="evidence" value="ECO:0007669"/>
    <property type="project" value="UniProtKB-KW"/>
</dbReference>
<feature type="region of interest" description="Disordered" evidence="2">
    <location>
        <begin position="20"/>
        <end position="42"/>
    </location>
</feature>
<dbReference type="AlphaFoldDB" id="A0A6L2N709"/>
<feature type="domain" description="CCHC-type" evidence="3">
    <location>
        <begin position="41"/>
        <end position="57"/>
    </location>
</feature>
<feature type="compositionally biased region" description="Basic and acidic residues" evidence="2">
    <location>
        <begin position="29"/>
        <end position="42"/>
    </location>
</feature>
<evidence type="ECO:0000259" key="3">
    <source>
        <dbReference type="PROSITE" id="PS50158"/>
    </source>
</evidence>
<organism evidence="4">
    <name type="scientific">Tanacetum cinerariifolium</name>
    <name type="common">Dalmatian daisy</name>
    <name type="synonym">Chrysanthemum cinerariifolium</name>
    <dbReference type="NCBI Taxonomy" id="118510"/>
    <lineage>
        <taxon>Eukaryota</taxon>
        <taxon>Viridiplantae</taxon>
        <taxon>Streptophyta</taxon>
        <taxon>Embryophyta</taxon>
        <taxon>Tracheophyta</taxon>
        <taxon>Spermatophyta</taxon>
        <taxon>Magnoliopsida</taxon>
        <taxon>eudicotyledons</taxon>
        <taxon>Gunneridae</taxon>
        <taxon>Pentapetalae</taxon>
        <taxon>asterids</taxon>
        <taxon>campanulids</taxon>
        <taxon>Asterales</taxon>
        <taxon>Asteraceae</taxon>
        <taxon>Asteroideae</taxon>
        <taxon>Anthemideae</taxon>
        <taxon>Anthemidinae</taxon>
        <taxon>Tanacetum</taxon>
    </lineage>
</organism>
<dbReference type="InterPro" id="IPR036875">
    <property type="entry name" value="Znf_CCHC_sf"/>
</dbReference>
<sequence length="265" mass="30078">MVVGDFKKFLKRRGRFVRQPRNNKKTFQRSRDDKNGKNDKKCFRCGDPNHLIGECPNPPKDENQRAFVGGSWSDSGEEDDYKVNNETCLVAQASSEELLSHKKQGHDQSSSSTSTLPQAFKIGESSRKTNLKQHEKQIKGILNHLDEISLDRIEHIKDKMKVLVVSRPRLRKRFGYESNICNLTHGSHGSCSKEGEGVVVTSSSLEMLTNSCLGKIMVSLIFLEGLEEEALVEFIVELFEEDEDGKKNEKYGLFNLKARDQSRKA</sequence>
<dbReference type="GO" id="GO:0008270">
    <property type="term" value="F:zinc ion binding"/>
    <property type="evidence" value="ECO:0007669"/>
    <property type="project" value="UniProtKB-KW"/>
</dbReference>
<feature type="region of interest" description="Disordered" evidence="2">
    <location>
        <begin position="54"/>
        <end position="80"/>
    </location>
</feature>
<dbReference type="EMBL" id="BKCJ010008377">
    <property type="protein sequence ID" value="GEU81900.1"/>
    <property type="molecule type" value="Genomic_DNA"/>
</dbReference>
<keyword evidence="1" id="KW-0479">Metal-binding</keyword>
<evidence type="ECO:0000256" key="2">
    <source>
        <dbReference type="SAM" id="MobiDB-lite"/>
    </source>
</evidence>
<keyword evidence="1" id="KW-0862">Zinc</keyword>
<protein>
    <submittedName>
        <fullName evidence="4">Alpha/beta hydrolases superfamily protein</fullName>
    </submittedName>
</protein>
<gene>
    <name evidence="4" type="ORF">Tci_053878</name>
</gene>
<feature type="region of interest" description="Disordered" evidence="2">
    <location>
        <begin position="98"/>
        <end position="117"/>
    </location>
</feature>
<evidence type="ECO:0000313" key="4">
    <source>
        <dbReference type="EMBL" id="GEU81900.1"/>
    </source>
</evidence>
<evidence type="ECO:0000256" key="1">
    <source>
        <dbReference type="PROSITE-ProRule" id="PRU00047"/>
    </source>
</evidence>
<keyword evidence="4" id="KW-0378">Hydrolase</keyword>
<dbReference type="SUPFAM" id="SSF57756">
    <property type="entry name" value="Retrovirus zinc finger-like domains"/>
    <property type="match status" value="1"/>
</dbReference>
<accession>A0A6L2N709</accession>
<dbReference type="Gene3D" id="4.10.60.10">
    <property type="entry name" value="Zinc finger, CCHC-type"/>
    <property type="match status" value="1"/>
</dbReference>
<name>A0A6L2N709_TANCI</name>
<comment type="caution">
    <text evidence="4">The sequence shown here is derived from an EMBL/GenBank/DDBJ whole genome shotgun (WGS) entry which is preliminary data.</text>
</comment>
<dbReference type="GO" id="GO:0003676">
    <property type="term" value="F:nucleic acid binding"/>
    <property type="evidence" value="ECO:0007669"/>
    <property type="project" value="InterPro"/>
</dbReference>
<dbReference type="InterPro" id="IPR001878">
    <property type="entry name" value="Znf_CCHC"/>
</dbReference>
<dbReference type="PROSITE" id="PS50158">
    <property type="entry name" value="ZF_CCHC"/>
    <property type="match status" value="1"/>
</dbReference>
<reference evidence="4" key="1">
    <citation type="journal article" date="2019" name="Sci. Rep.">
        <title>Draft genome of Tanacetum cinerariifolium, the natural source of mosquito coil.</title>
        <authorList>
            <person name="Yamashiro T."/>
            <person name="Shiraishi A."/>
            <person name="Satake H."/>
            <person name="Nakayama K."/>
        </authorList>
    </citation>
    <scope>NUCLEOTIDE SEQUENCE</scope>
</reference>